<comment type="caution">
    <text evidence="7">The sequence shown here is derived from an EMBL/GenBank/DDBJ whole genome shotgun (WGS) entry which is preliminary data.</text>
</comment>
<dbReference type="GO" id="GO:0005829">
    <property type="term" value="C:cytosol"/>
    <property type="evidence" value="ECO:0007669"/>
    <property type="project" value="TreeGrafter"/>
</dbReference>
<dbReference type="InterPro" id="IPR000623">
    <property type="entry name" value="Shikimate_kinase/TSH1"/>
</dbReference>
<dbReference type="CDD" id="cd00464">
    <property type="entry name" value="SK"/>
    <property type="match status" value="1"/>
</dbReference>
<dbReference type="GO" id="GO:0008652">
    <property type="term" value="P:amino acid biosynthetic process"/>
    <property type="evidence" value="ECO:0007669"/>
    <property type="project" value="UniProtKB-KW"/>
</dbReference>
<dbReference type="PANTHER" id="PTHR21087">
    <property type="entry name" value="SHIKIMATE KINASE"/>
    <property type="match status" value="1"/>
</dbReference>
<sequence>MNITLIGMSGVGKTTIGKLLSKKLNYGFVDVDDLIKKRIGMSLQSFIDNSGDAAFLELEEQVVLDLEPSGNYIIATGGSMIYSEVAMEHLKSISTIVYLDTPFGRIARRIDPSKRGVVGLKDKSLKELYHERKALYEKYMDVHIKIEKGERKSAIADRIIAICFD</sequence>
<evidence type="ECO:0000256" key="2">
    <source>
        <dbReference type="ARBA" id="ARBA00022679"/>
    </source>
</evidence>
<dbReference type="SUPFAM" id="SSF52540">
    <property type="entry name" value="P-loop containing nucleoside triphosphate hydrolases"/>
    <property type="match status" value="1"/>
</dbReference>
<dbReference type="PRINTS" id="PR01100">
    <property type="entry name" value="SHIKIMTKNASE"/>
</dbReference>
<dbReference type="GO" id="GO:0005524">
    <property type="term" value="F:ATP binding"/>
    <property type="evidence" value="ECO:0007669"/>
    <property type="project" value="UniProtKB-KW"/>
</dbReference>
<evidence type="ECO:0000256" key="3">
    <source>
        <dbReference type="ARBA" id="ARBA00022741"/>
    </source>
</evidence>
<evidence type="ECO:0000256" key="4">
    <source>
        <dbReference type="ARBA" id="ARBA00022777"/>
    </source>
</evidence>
<dbReference type="OrthoDB" id="8730at2157"/>
<keyword evidence="4 7" id="KW-0418">Kinase</keyword>
<organism evidence="7 8">
    <name type="scientific">Methanococcoides methylutens</name>
    <dbReference type="NCBI Taxonomy" id="2226"/>
    <lineage>
        <taxon>Archaea</taxon>
        <taxon>Methanobacteriati</taxon>
        <taxon>Methanobacteriota</taxon>
        <taxon>Stenosarchaea group</taxon>
        <taxon>Methanomicrobia</taxon>
        <taxon>Methanosarcinales</taxon>
        <taxon>Methanosarcinaceae</taxon>
        <taxon>Methanococcoides</taxon>
    </lineage>
</organism>
<evidence type="ECO:0000313" key="8">
    <source>
        <dbReference type="Proteomes" id="UP000029859"/>
    </source>
</evidence>
<dbReference type="InterPro" id="IPR031322">
    <property type="entry name" value="Shikimate/glucono_kinase"/>
</dbReference>
<dbReference type="GO" id="GO:0004765">
    <property type="term" value="F:shikimate kinase activity"/>
    <property type="evidence" value="ECO:0007669"/>
    <property type="project" value="TreeGrafter"/>
</dbReference>
<dbReference type="GO" id="GO:0009073">
    <property type="term" value="P:aromatic amino acid family biosynthetic process"/>
    <property type="evidence" value="ECO:0007669"/>
    <property type="project" value="UniProtKB-KW"/>
</dbReference>
<keyword evidence="5" id="KW-0067">ATP-binding</keyword>
<dbReference type="Proteomes" id="UP000029859">
    <property type="component" value="Unassembled WGS sequence"/>
</dbReference>
<proteinExistence type="inferred from homology"/>
<keyword evidence="2" id="KW-0808">Transferase</keyword>
<keyword evidence="3" id="KW-0547">Nucleotide-binding</keyword>
<evidence type="ECO:0000313" key="7">
    <source>
        <dbReference type="EMBL" id="KGK99634.1"/>
    </source>
</evidence>
<keyword evidence="1" id="KW-0028">Amino-acid biosynthesis</keyword>
<name>A0A099T493_METMT</name>
<reference evidence="7 8" key="1">
    <citation type="submission" date="2014-09" db="EMBL/GenBank/DDBJ databases">
        <title>Draft genome sequence of an obligately methylotrophic methanogen, Methanococcoides methylutens, isolated from marine sediment.</title>
        <authorList>
            <person name="Guan Y."/>
            <person name="Ngugi D.K."/>
            <person name="Blom J."/>
            <person name="Ali S."/>
            <person name="Ferry J.G."/>
            <person name="Stingl U."/>
        </authorList>
    </citation>
    <scope>NUCLEOTIDE SEQUENCE [LARGE SCALE GENOMIC DNA]</scope>
    <source>
        <strain evidence="7 8">DSM 2657</strain>
    </source>
</reference>
<dbReference type="InterPro" id="IPR027417">
    <property type="entry name" value="P-loop_NTPase"/>
</dbReference>
<accession>A0A099T493</accession>
<protein>
    <submittedName>
        <fullName evidence="7">Shikimate kinase</fullName>
    </submittedName>
</protein>
<dbReference type="AlphaFoldDB" id="A0A099T493"/>
<evidence type="ECO:0000256" key="6">
    <source>
        <dbReference type="ARBA" id="ARBA00023141"/>
    </source>
</evidence>
<evidence type="ECO:0000256" key="1">
    <source>
        <dbReference type="ARBA" id="ARBA00022605"/>
    </source>
</evidence>
<dbReference type="PANTHER" id="PTHR21087:SF16">
    <property type="entry name" value="SHIKIMATE KINASE 1, CHLOROPLASTIC"/>
    <property type="match status" value="1"/>
</dbReference>
<dbReference type="EMBL" id="JRHO01000004">
    <property type="protein sequence ID" value="KGK99634.1"/>
    <property type="molecule type" value="Genomic_DNA"/>
</dbReference>
<dbReference type="HAMAP" id="MF_00109">
    <property type="entry name" value="Shikimate_kinase"/>
    <property type="match status" value="1"/>
</dbReference>
<dbReference type="Gene3D" id="3.40.50.300">
    <property type="entry name" value="P-loop containing nucleotide triphosphate hydrolases"/>
    <property type="match status" value="1"/>
</dbReference>
<keyword evidence="8" id="KW-1185">Reference proteome</keyword>
<keyword evidence="6" id="KW-0057">Aromatic amino acid biosynthesis</keyword>
<evidence type="ECO:0000256" key="5">
    <source>
        <dbReference type="ARBA" id="ARBA00022840"/>
    </source>
</evidence>
<dbReference type="Pfam" id="PF01202">
    <property type="entry name" value="SKI"/>
    <property type="match status" value="1"/>
</dbReference>
<gene>
    <name evidence="7" type="ORF">LI82_01290</name>
</gene>